<feature type="transmembrane region" description="Helical" evidence="1">
    <location>
        <begin position="62"/>
        <end position="83"/>
    </location>
</feature>
<proteinExistence type="predicted"/>
<keyword evidence="1" id="KW-0812">Transmembrane</keyword>
<dbReference type="EMBL" id="SMMG02000003">
    <property type="protein sequence ID" value="KAA3480721.1"/>
    <property type="molecule type" value="Genomic_DNA"/>
</dbReference>
<organism evidence="2 3">
    <name type="scientific">Gossypium australe</name>
    <dbReference type="NCBI Taxonomy" id="47621"/>
    <lineage>
        <taxon>Eukaryota</taxon>
        <taxon>Viridiplantae</taxon>
        <taxon>Streptophyta</taxon>
        <taxon>Embryophyta</taxon>
        <taxon>Tracheophyta</taxon>
        <taxon>Spermatophyta</taxon>
        <taxon>Magnoliopsida</taxon>
        <taxon>eudicotyledons</taxon>
        <taxon>Gunneridae</taxon>
        <taxon>Pentapetalae</taxon>
        <taxon>rosids</taxon>
        <taxon>malvids</taxon>
        <taxon>Malvales</taxon>
        <taxon>Malvaceae</taxon>
        <taxon>Malvoideae</taxon>
        <taxon>Gossypium</taxon>
    </lineage>
</organism>
<evidence type="ECO:0000313" key="3">
    <source>
        <dbReference type="Proteomes" id="UP000325315"/>
    </source>
</evidence>
<dbReference type="AlphaFoldDB" id="A0A5B6WFS4"/>
<name>A0A5B6WFS4_9ROSI</name>
<evidence type="ECO:0000256" key="1">
    <source>
        <dbReference type="SAM" id="Phobius"/>
    </source>
</evidence>
<keyword evidence="1" id="KW-0472">Membrane</keyword>
<gene>
    <name evidence="2" type="ORF">EPI10_021137</name>
</gene>
<dbReference type="Proteomes" id="UP000325315">
    <property type="component" value="Unassembled WGS sequence"/>
</dbReference>
<protein>
    <submittedName>
        <fullName evidence="2">Integrase</fullName>
    </submittedName>
</protein>
<evidence type="ECO:0000313" key="2">
    <source>
        <dbReference type="EMBL" id="KAA3480721.1"/>
    </source>
</evidence>
<keyword evidence="1" id="KW-1133">Transmembrane helix</keyword>
<sequence>MVITELKVRLLFLHRILELQMDDSILMTKREQIQNGQTTDFSISRDDKIENVCRTTLKLKEIFYKKLIVVLILLIWVVPRCIVI</sequence>
<accession>A0A5B6WFS4</accession>
<reference evidence="3" key="1">
    <citation type="journal article" date="2019" name="Plant Biotechnol. J.">
        <title>Genome sequencing of the Australian wild diploid species Gossypium australe highlights disease resistance and delayed gland morphogenesis.</title>
        <authorList>
            <person name="Cai Y."/>
            <person name="Cai X."/>
            <person name="Wang Q."/>
            <person name="Wang P."/>
            <person name="Zhang Y."/>
            <person name="Cai C."/>
            <person name="Xu Y."/>
            <person name="Wang K."/>
            <person name="Zhou Z."/>
            <person name="Wang C."/>
            <person name="Geng S."/>
            <person name="Li B."/>
            <person name="Dong Q."/>
            <person name="Hou Y."/>
            <person name="Wang H."/>
            <person name="Ai P."/>
            <person name="Liu Z."/>
            <person name="Yi F."/>
            <person name="Sun M."/>
            <person name="An G."/>
            <person name="Cheng J."/>
            <person name="Zhang Y."/>
            <person name="Shi Q."/>
            <person name="Xie Y."/>
            <person name="Shi X."/>
            <person name="Chang Y."/>
            <person name="Huang F."/>
            <person name="Chen Y."/>
            <person name="Hong S."/>
            <person name="Mi L."/>
            <person name="Sun Q."/>
            <person name="Zhang L."/>
            <person name="Zhou B."/>
            <person name="Peng R."/>
            <person name="Zhang X."/>
            <person name="Liu F."/>
        </authorList>
    </citation>
    <scope>NUCLEOTIDE SEQUENCE [LARGE SCALE GENOMIC DNA]</scope>
    <source>
        <strain evidence="3">cv. PA1801</strain>
    </source>
</reference>
<comment type="caution">
    <text evidence="2">The sequence shown here is derived from an EMBL/GenBank/DDBJ whole genome shotgun (WGS) entry which is preliminary data.</text>
</comment>
<keyword evidence="3" id="KW-1185">Reference proteome</keyword>